<evidence type="ECO:0000256" key="1">
    <source>
        <dbReference type="SAM" id="MobiDB-lite"/>
    </source>
</evidence>
<dbReference type="AlphaFoldDB" id="A0A1D1VA55"/>
<name>A0A1D1VA55_RAMVA</name>
<reference evidence="2 3" key="1">
    <citation type="journal article" date="2016" name="Nat. Commun.">
        <title>Extremotolerant tardigrade genome and improved radiotolerance of human cultured cells by tardigrade-unique protein.</title>
        <authorList>
            <person name="Hashimoto T."/>
            <person name="Horikawa D.D."/>
            <person name="Saito Y."/>
            <person name="Kuwahara H."/>
            <person name="Kozuka-Hata H."/>
            <person name="Shin-I T."/>
            <person name="Minakuchi Y."/>
            <person name="Ohishi K."/>
            <person name="Motoyama A."/>
            <person name="Aizu T."/>
            <person name="Enomoto A."/>
            <person name="Kondo K."/>
            <person name="Tanaka S."/>
            <person name="Hara Y."/>
            <person name="Koshikawa S."/>
            <person name="Sagara H."/>
            <person name="Miura T."/>
            <person name="Yokobori S."/>
            <person name="Miyagawa K."/>
            <person name="Suzuki Y."/>
            <person name="Kubo T."/>
            <person name="Oyama M."/>
            <person name="Kohara Y."/>
            <person name="Fujiyama A."/>
            <person name="Arakawa K."/>
            <person name="Katayama T."/>
            <person name="Toyoda A."/>
            <person name="Kunieda T."/>
        </authorList>
    </citation>
    <scope>NUCLEOTIDE SEQUENCE [LARGE SCALE GENOMIC DNA]</scope>
    <source>
        <strain evidence="2 3">YOKOZUNA-1</strain>
    </source>
</reference>
<evidence type="ECO:0000313" key="2">
    <source>
        <dbReference type="EMBL" id="GAU98514.1"/>
    </source>
</evidence>
<sequence length="134" mass="15337">MRATPPHFVTCAQCQSRTNFSIRLNNVRPALANFHRIKDHDQIQTKHRSREGAHTSGIYLPDGQTERSGILWKLRSVWWWDQSRLTGRGLSFPTTSRQPCQKISGRILRILKLMASQPRCLPTWAICSAPSGTR</sequence>
<feature type="region of interest" description="Disordered" evidence="1">
    <location>
        <begin position="41"/>
        <end position="60"/>
    </location>
</feature>
<keyword evidence="3" id="KW-1185">Reference proteome</keyword>
<dbReference type="EMBL" id="BDGG01000004">
    <property type="protein sequence ID" value="GAU98514.1"/>
    <property type="molecule type" value="Genomic_DNA"/>
</dbReference>
<proteinExistence type="predicted"/>
<comment type="caution">
    <text evidence="2">The sequence shown here is derived from an EMBL/GenBank/DDBJ whole genome shotgun (WGS) entry which is preliminary data.</text>
</comment>
<gene>
    <name evidence="2" type="primary">RvY_09651</name>
    <name evidence="2" type="synonym">RvY_09651.3</name>
    <name evidence="2" type="ORF">RvY_09651-3</name>
</gene>
<dbReference type="Proteomes" id="UP000186922">
    <property type="component" value="Unassembled WGS sequence"/>
</dbReference>
<organism evidence="2 3">
    <name type="scientific">Ramazzottius varieornatus</name>
    <name type="common">Water bear</name>
    <name type="synonym">Tardigrade</name>
    <dbReference type="NCBI Taxonomy" id="947166"/>
    <lineage>
        <taxon>Eukaryota</taxon>
        <taxon>Metazoa</taxon>
        <taxon>Ecdysozoa</taxon>
        <taxon>Tardigrada</taxon>
        <taxon>Eutardigrada</taxon>
        <taxon>Parachela</taxon>
        <taxon>Hypsibioidea</taxon>
        <taxon>Ramazzottiidae</taxon>
        <taxon>Ramazzottius</taxon>
    </lineage>
</organism>
<protein>
    <submittedName>
        <fullName evidence="2">Uncharacterized protein</fullName>
    </submittedName>
</protein>
<accession>A0A1D1VA55</accession>
<evidence type="ECO:0000313" key="3">
    <source>
        <dbReference type="Proteomes" id="UP000186922"/>
    </source>
</evidence>